<name>A0AA35LPZ4_9HYPO</name>
<evidence type="ECO:0000313" key="5">
    <source>
        <dbReference type="Proteomes" id="UP001160390"/>
    </source>
</evidence>
<sequence>MSPKIRVAIAGASGVTGSSVMNALLATSEIFEVTALVRPSSLGKDVFVEYSQRGVVVKAVELDGPAGVISQVLAGIDVVISCMTLRQMEEEMTLITAAHEAGVSRYVPSFFGPVCPPRGVMLAREMKENMLDHVKRLYMPYTIIDVGWWYQLSLPPLPSGKVRVKEEYSTTQIVGDGTNPWALVDNRDIGKYVARIIVDPKTLNKKVFCYSEIWTQNDAYESWGGVTGESITRNPITKEEILQVFSEGEAEMAHGDLESAAMLKLGMAQYKYLLGIRGDNTPEHAKYLGYLDAKELYPDIVASSFKNYMNDLFTGSIKAPYT</sequence>
<keyword evidence="5" id="KW-1185">Reference proteome</keyword>
<dbReference type="Pfam" id="PF05368">
    <property type="entry name" value="NmrA"/>
    <property type="match status" value="1"/>
</dbReference>
<dbReference type="EMBL" id="CABFNP030000464">
    <property type="protein sequence ID" value="CAI6026310.1"/>
    <property type="molecule type" value="Genomic_DNA"/>
</dbReference>
<dbReference type="InterPro" id="IPR008030">
    <property type="entry name" value="NmrA-like"/>
</dbReference>
<protein>
    <recommendedName>
        <fullName evidence="3">NmrA-like domain-containing protein</fullName>
    </recommendedName>
</protein>
<dbReference type="AlphaFoldDB" id="A0AA35LPZ4"/>
<gene>
    <name evidence="4" type="ORF">CCHLO57077_00014050</name>
</gene>
<dbReference type="Proteomes" id="UP001160390">
    <property type="component" value="Unassembled WGS sequence"/>
</dbReference>
<evidence type="ECO:0000256" key="2">
    <source>
        <dbReference type="ARBA" id="ARBA00023002"/>
    </source>
</evidence>
<evidence type="ECO:0000313" key="4">
    <source>
        <dbReference type="EMBL" id="CAI6026310.1"/>
    </source>
</evidence>
<dbReference type="GO" id="GO:0016491">
    <property type="term" value="F:oxidoreductase activity"/>
    <property type="evidence" value="ECO:0007669"/>
    <property type="project" value="UniProtKB-KW"/>
</dbReference>
<comment type="caution">
    <text evidence="4">The sequence shown here is derived from an EMBL/GenBank/DDBJ whole genome shotgun (WGS) entry which is preliminary data.</text>
</comment>
<dbReference type="PANTHER" id="PTHR47706:SF9">
    <property type="entry name" value="NMRA-LIKE DOMAIN-CONTAINING PROTEIN-RELATED"/>
    <property type="match status" value="1"/>
</dbReference>
<dbReference type="SUPFAM" id="SSF51735">
    <property type="entry name" value="NAD(P)-binding Rossmann-fold domains"/>
    <property type="match status" value="1"/>
</dbReference>
<evidence type="ECO:0000256" key="1">
    <source>
        <dbReference type="ARBA" id="ARBA00022857"/>
    </source>
</evidence>
<dbReference type="Gene3D" id="3.40.50.720">
    <property type="entry name" value="NAD(P)-binding Rossmann-like Domain"/>
    <property type="match status" value="1"/>
</dbReference>
<feature type="domain" description="NmrA-like" evidence="3">
    <location>
        <begin position="4"/>
        <end position="246"/>
    </location>
</feature>
<keyword evidence="1" id="KW-0521">NADP</keyword>
<dbReference type="Gene3D" id="3.90.25.10">
    <property type="entry name" value="UDP-galactose 4-epimerase, domain 1"/>
    <property type="match status" value="1"/>
</dbReference>
<reference evidence="4" key="1">
    <citation type="submission" date="2023-01" db="EMBL/GenBank/DDBJ databases">
        <authorList>
            <person name="Piombo E."/>
        </authorList>
    </citation>
    <scope>NUCLEOTIDE SEQUENCE</scope>
</reference>
<dbReference type="InterPro" id="IPR036291">
    <property type="entry name" value="NAD(P)-bd_dom_sf"/>
</dbReference>
<accession>A0AA35LPZ4</accession>
<proteinExistence type="predicted"/>
<keyword evidence="2" id="KW-0560">Oxidoreductase</keyword>
<evidence type="ECO:0000259" key="3">
    <source>
        <dbReference type="Pfam" id="PF05368"/>
    </source>
</evidence>
<dbReference type="InterPro" id="IPR051609">
    <property type="entry name" value="NmrA/Isoflavone_reductase-like"/>
</dbReference>
<organism evidence="4 5">
    <name type="scientific">Clonostachys chloroleuca</name>
    <dbReference type="NCBI Taxonomy" id="1926264"/>
    <lineage>
        <taxon>Eukaryota</taxon>
        <taxon>Fungi</taxon>
        <taxon>Dikarya</taxon>
        <taxon>Ascomycota</taxon>
        <taxon>Pezizomycotina</taxon>
        <taxon>Sordariomycetes</taxon>
        <taxon>Hypocreomycetidae</taxon>
        <taxon>Hypocreales</taxon>
        <taxon>Bionectriaceae</taxon>
        <taxon>Clonostachys</taxon>
    </lineage>
</organism>
<dbReference type="PANTHER" id="PTHR47706">
    <property type="entry name" value="NMRA-LIKE FAMILY PROTEIN"/>
    <property type="match status" value="1"/>
</dbReference>